<reference evidence="2" key="1">
    <citation type="submission" date="2020-10" db="EMBL/GenBank/DDBJ databases">
        <title>Connecting structure to function with the recovery of over 1000 high-quality activated sludge metagenome-assembled genomes encoding full-length rRNA genes using long-read sequencing.</title>
        <authorList>
            <person name="Singleton C.M."/>
            <person name="Petriglieri F."/>
            <person name="Kristensen J.M."/>
            <person name="Kirkegaard R.H."/>
            <person name="Michaelsen T.Y."/>
            <person name="Andersen M.H."/>
            <person name="Karst S.M."/>
            <person name="Dueholm M.S."/>
            <person name="Nielsen P.H."/>
            <person name="Albertsen M."/>
        </authorList>
    </citation>
    <scope>NUCLEOTIDE SEQUENCE</scope>
    <source>
        <strain evidence="2">OdNE_18-Q3-R46-58_BAT3C.305</strain>
    </source>
</reference>
<accession>A0A9D7QJD0</accession>
<keyword evidence="1" id="KW-0472">Membrane</keyword>
<dbReference type="EMBL" id="JADKBR010000017">
    <property type="protein sequence ID" value="MBK8891154.1"/>
    <property type="molecule type" value="Genomic_DNA"/>
</dbReference>
<evidence type="ECO:0000313" key="3">
    <source>
        <dbReference type="Proteomes" id="UP000808146"/>
    </source>
</evidence>
<proteinExistence type="predicted"/>
<feature type="transmembrane region" description="Helical" evidence="1">
    <location>
        <begin position="51"/>
        <end position="79"/>
    </location>
</feature>
<feature type="transmembrane region" description="Helical" evidence="1">
    <location>
        <begin position="6"/>
        <end position="30"/>
    </location>
</feature>
<keyword evidence="1" id="KW-0812">Transmembrane</keyword>
<comment type="caution">
    <text evidence="2">The sequence shown here is derived from an EMBL/GenBank/DDBJ whole genome shotgun (WGS) entry which is preliminary data.</text>
</comment>
<dbReference type="AlphaFoldDB" id="A0A9D7QJD0"/>
<name>A0A9D7QJD0_9RHOO</name>
<keyword evidence="1" id="KW-1133">Transmembrane helix</keyword>
<sequence>MIVDVVIAVAAGFATKNAWVFLALVALAAISIRIQPDLSLSSGLLKPGLMAIGISAVVLARVAGVVLTLALWAIGIAVLSS</sequence>
<dbReference type="Proteomes" id="UP000808146">
    <property type="component" value="Unassembled WGS sequence"/>
</dbReference>
<gene>
    <name evidence="2" type="ORF">IPN75_12685</name>
</gene>
<evidence type="ECO:0000313" key="2">
    <source>
        <dbReference type="EMBL" id="MBK8891154.1"/>
    </source>
</evidence>
<protein>
    <submittedName>
        <fullName evidence="2">Uncharacterized protein</fullName>
    </submittedName>
</protein>
<organism evidence="2 3">
    <name type="scientific">Candidatus Dechloromonas phosphorivorans</name>
    <dbReference type="NCBI Taxonomy" id="2899244"/>
    <lineage>
        <taxon>Bacteria</taxon>
        <taxon>Pseudomonadati</taxon>
        <taxon>Pseudomonadota</taxon>
        <taxon>Betaproteobacteria</taxon>
        <taxon>Rhodocyclales</taxon>
        <taxon>Azonexaceae</taxon>
        <taxon>Dechloromonas</taxon>
    </lineage>
</organism>
<evidence type="ECO:0000256" key="1">
    <source>
        <dbReference type="SAM" id="Phobius"/>
    </source>
</evidence>